<name>A0A5J4KUQ1_9CHLR</name>
<accession>A0A5J4KUQ1</accession>
<dbReference type="GO" id="GO:0019202">
    <property type="term" value="F:amino acid kinase activity"/>
    <property type="evidence" value="ECO:0007669"/>
    <property type="project" value="TreeGrafter"/>
</dbReference>
<dbReference type="InterPro" id="IPR011009">
    <property type="entry name" value="Kinase-like_dom_sf"/>
</dbReference>
<keyword evidence="4" id="KW-1185">Reference proteome</keyword>
<dbReference type="Proteomes" id="UP000326912">
    <property type="component" value="Unassembled WGS sequence"/>
</dbReference>
<dbReference type="Pfam" id="PF01636">
    <property type="entry name" value="APH"/>
    <property type="match status" value="1"/>
</dbReference>
<evidence type="ECO:0000259" key="2">
    <source>
        <dbReference type="Pfam" id="PF01636"/>
    </source>
</evidence>
<dbReference type="InterPro" id="IPR050249">
    <property type="entry name" value="Pseudomonas-type_ThrB"/>
</dbReference>
<dbReference type="PANTHER" id="PTHR21064">
    <property type="entry name" value="AMINOGLYCOSIDE PHOSPHOTRANSFERASE DOMAIN-CONTAINING PROTEIN-RELATED"/>
    <property type="match status" value="1"/>
</dbReference>
<dbReference type="AlphaFoldDB" id="A0A5J4KUQ1"/>
<gene>
    <name evidence="3" type="ORF">KDW_43820</name>
</gene>
<reference evidence="3 4" key="1">
    <citation type="submission" date="2019-10" db="EMBL/GenBank/DDBJ databases">
        <title>Dictyobacter vulcani sp. nov., within the class Ktedonobacteria, isolated from soil of volcanic Mt. Zao.</title>
        <authorList>
            <person name="Zheng Y."/>
            <person name="Wang C.M."/>
            <person name="Sakai Y."/>
            <person name="Abe K."/>
            <person name="Yokota A."/>
            <person name="Yabe S."/>
        </authorList>
    </citation>
    <scope>NUCLEOTIDE SEQUENCE [LARGE SCALE GENOMIC DNA]</scope>
    <source>
        <strain evidence="3 4">W12</strain>
    </source>
</reference>
<dbReference type="Gene3D" id="3.90.1200.10">
    <property type="match status" value="1"/>
</dbReference>
<sequence>MKNSSYNSQIRQLRILAEAALTQYDIGSARLTLVSHGDHAVFRVTSYTKAGLITPESTPQTDNGRFALHLWWLDGFARSLWLSELQWLQALRRETELLVPEPVLNRAGAWMQTVQVEDIEQECICILLRWVPGRSIDSGLTPTLFERVGTFMARLHQCARTFVPPSDFVRPRWDWQQVLGEQTVLDPDFASTHCDGLIGDREYQILSDVAELSRDELKSIPTTADYYGLIHGNLQQNNYFFYKGHVSAIDFHNCNWNYYLFDIAITLSGIAGRSDEEQLRKAFFRGYGSVRKLPEQYEKWWRIFAALRLIEHINILFLSNDPGRRASAPDYLASSLAWLNEYIELPARESIALPKN</sequence>
<proteinExistence type="inferred from homology"/>
<comment type="caution">
    <text evidence="3">The sequence shown here is derived from an EMBL/GenBank/DDBJ whole genome shotgun (WGS) entry which is preliminary data.</text>
</comment>
<dbReference type="RefSeq" id="WP_162005480.1">
    <property type="nucleotide sequence ID" value="NZ_BKZW01000002.1"/>
</dbReference>
<evidence type="ECO:0000313" key="3">
    <source>
        <dbReference type="EMBL" id="GER90220.1"/>
    </source>
</evidence>
<dbReference type="SUPFAM" id="SSF56112">
    <property type="entry name" value="Protein kinase-like (PK-like)"/>
    <property type="match status" value="1"/>
</dbReference>
<protein>
    <submittedName>
        <fullName evidence="3">Homoserine kinase</fullName>
    </submittedName>
</protein>
<organism evidence="3 4">
    <name type="scientific">Dictyobacter vulcani</name>
    <dbReference type="NCBI Taxonomy" id="2607529"/>
    <lineage>
        <taxon>Bacteria</taxon>
        <taxon>Bacillati</taxon>
        <taxon>Chloroflexota</taxon>
        <taxon>Ktedonobacteria</taxon>
        <taxon>Ktedonobacterales</taxon>
        <taxon>Dictyobacteraceae</taxon>
        <taxon>Dictyobacter</taxon>
    </lineage>
</organism>
<dbReference type="PANTHER" id="PTHR21064:SF6">
    <property type="entry name" value="AMINOGLYCOSIDE PHOSPHOTRANSFERASE DOMAIN-CONTAINING PROTEIN"/>
    <property type="match status" value="1"/>
</dbReference>
<evidence type="ECO:0000256" key="1">
    <source>
        <dbReference type="ARBA" id="ARBA00038240"/>
    </source>
</evidence>
<dbReference type="EMBL" id="BKZW01000002">
    <property type="protein sequence ID" value="GER90220.1"/>
    <property type="molecule type" value="Genomic_DNA"/>
</dbReference>
<keyword evidence="3" id="KW-0418">Kinase</keyword>
<feature type="domain" description="Aminoglycoside phosphotransferase" evidence="2">
    <location>
        <begin position="83"/>
        <end position="293"/>
    </location>
</feature>
<dbReference type="InterPro" id="IPR002575">
    <property type="entry name" value="Aminoglycoside_PTrfase"/>
</dbReference>
<keyword evidence="3" id="KW-0808">Transferase</keyword>
<evidence type="ECO:0000313" key="4">
    <source>
        <dbReference type="Proteomes" id="UP000326912"/>
    </source>
</evidence>
<comment type="similarity">
    <text evidence="1">Belongs to the pseudomonas-type ThrB family.</text>
</comment>